<name>A0A2K4ZJI5_9FIRM</name>
<keyword evidence="15" id="KW-1185">Reference proteome</keyword>
<evidence type="ECO:0000256" key="6">
    <source>
        <dbReference type="ARBA" id="ARBA00022960"/>
    </source>
</evidence>
<comment type="similarity">
    <text evidence="3">Belongs to the transpeptidase family.</text>
</comment>
<dbReference type="Gene3D" id="3.40.710.10">
    <property type="entry name" value="DD-peptidase/beta-lactamase superfamily"/>
    <property type="match status" value="1"/>
</dbReference>
<sequence length="964" mass="108984">MFDEFREKLIGIVTSRLTVFTLLFGLLAGMLVYRCFDLQIVHGQQYLDEFVLEIEKTRDISSTRGNIYDRNGNLLAYNELAYSVKIEDVFEAGRSRNSNLNATIYQLIQMIEKNGDKCITDFGIYLNEDHEFTFTMEDTALLRFLADVYGYKVVGDLKDEERTATADEVMEYLSGTTRFAIGEYEDPEDTKSTFLAGAGYTKEDWLKMVTIRYAMNLTSYRKYIGTTVATNVSEKTVAVIMENSQSLPGVSVVEDTMRRYVDSKYFAHVLGYTGKISSEELTELNRQMEEAGVGTDVYNINDVVGKGGIESYMETTLQGVKGYEKVIVDNMGKVISIVERKEAKAGQNVYLTIDKDLTEAVYNILEQRLAGLVSSKIINTKEYRAAENADSSDIKIPIYDVYFAMFDNSIIDLKHMESEEAKETEKEVAAAHLSYRQSVYERLDQELTERQTPYNELSKEYQVYQSNIVTLLRRNGVIMTEAVDSEDAVQLAWSDEETISLSEYLRHCISQNWIDVSRLELDDKYSDSTEIYDKIREYIIAMIENNVEFQKRFYKYMLLNDVISGRQVCQILCEQDRVNIPENDWNAIFEGKITAYEFMKNRINNLDITPAELALDPCNASSVITDVNSGDVLAIVSYPGYDNNMMANSIDADYYARLNADKSRPQYNYATQYTAAPGSTFKMLVASAGLMEGVITLDSQTNCTGTFSEIPSDPHPPRCWRRWGHGNENVTTAIRDSCNYYFYNVGYQLSMGSGVYVETEGLDTLQKYAELYGLTEKSGIELAEAPPNVSTEDPMRSSIGQGSNSFTTVALARYVATVANRGTCYNLTLLDKVTDSDGSITQEFEPDVRNVIEMPQEYWEAIQAGMRQVVQNKVYFNDLAVNVAGKTGTAEERQSRPSHGLFTCFAPYEQPEIAIATRIPFGYSSDYAAQATRDIIKYYYGLAEEEDLITGTADTPDEGVTDEM</sequence>
<gene>
    <name evidence="14" type="primary">pbpA_1</name>
    <name evidence="14" type="ORF">AMURIS_03379</name>
</gene>
<evidence type="ECO:0000256" key="11">
    <source>
        <dbReference type="SAM" id="Phobius"/>
    </source>
</evidence>
<evidence type="ECO:0000256" key="8">
    <source>
        <dbReference type="ARBA" id="ARBA00022989"/>
    </source>
</evidence>
<proteinExistence type="inferred from homology"/>
<dbReference type="PANTHER" id="PTHR30627">
    <property type="entry name" value="PEPTIDOGLYCAN D,D-TRANSPEPTIDASE"/>
    <property type="match status" value="1"/>
</dbReference>
<dbReference type="AlphaFoldDB" id="A0A2K4ZJI5"/>
<dbReference type="Gene3D" id="3.90.1310.10">
    <property type="entry name" value="Penicillin-binding protein 2a (Domain 2)"/>
    <property type="match status" value="1"/>
</dbReference>
<evidence type="ECO:0000256" key="9">
    <source>
        <dbReference type="ARBA" id="ARBA00023136"/>
    </source>
</evidence>
<evidence type="ECO:0000259" key="13">
    <source>
        <dbReference type="Pfam" id="PF03717"/>
    </source>
</evidence>
<keyword evidence="5 11" id="KW-0812">Transmembrane</keyword>
<dbReference type="GO" id="GO:0008360">
    <property type="term" value="P:regulation of cell shape"/>
    <property type="evidence" value="ECO:0007669"/>
    <property type="project" value="UniProtKB-KW"/>
</dbReference>
<dbReference type="InterPro" id="IPR012338">
    <property type="entry name" value="Beta-lactam/transpept-like"/>
</dbReference>
<evidence type="ECO:0000256" key="5">
    <source>
        <dbReference type="ARBA" id="ARBA00022692"/>
    </source>
</evidence>
<dbReference type="InterPro" id="IPR005311">
    <property type="entry name" value="PBP_dimer"/>
</dbReference>
<keyword evidence="7" id="KW-0573">Peptidoglycan synthesis</keyword>
<dbReference type="GO" id="GO:0005886">
    <property type="term" value="C:plasma membrane"/>
    <property type="evidence" value="ECO:0007669"/>
    <property type="project" value="UniProtKB-SubCell"/>
</dbReference>
<evidence type="ECO:0000256" key="4">
    <source>
        <dbReference type="ARBA" id="ARBA00022475"/>
    </source>
</evidence>
<dbReference type="Pfam" id="PF03717">
    <property type="entry name" value="PBP_dimer"/>
    <property type="match status" value="1"/>
</dbReference>
<keyword evidence="4" id="KW-1003">Cell membrane</keyword>
<dbReference type="InterPro" id="IPR036138">
    <property type="entry name" value="PBP_dimer_sf"/>
</dbReference>
<dbReference type="GO" id="GO:0008658">
    <property type="term" value="F:penicillin binding"/>
    <property type="evidence" value="ECO:0007669"/>
    <property type="project" value="InterPro"/>
</dbReference>
<evidence type="ECO:0000256" key="7">
    <source>
        <dbReference type="ARBA" id="ARBA00022984"/>
    </source>
</evidence>
<keyword evidence="9 11" id="KW-0472">Membrane</keyword>
<accession>A0A2K4ZJI5</accession>
<reference evidence="14 15" key="1">
    <citation type="submission" date="2018-01" db="EMBL/GenBank/DDBJ databases">
        <authorList>
            <person name="Gaut B.S."/>
            <person name="Morton B.R."/>
            <person name="Clegg M.T."/>
            <person name="Duvall M.R."/>
        </authorList>
    </citation>
    <scope>NUCLEOTIDE SEQUENCE [LARGE SCALE GENOMIC DNA]</scope>
    <source>
        <strain evidence="14">GP69</strain>
    </source>
</reference>
<feature type="domain" description="Penicillin-binding protein dimerisation" evidence="13">
    <location>
        <begin position="60"/>
        <end position="336"/>
    </location>
</feature>
<dbReference type="GO" id="GO:0071972">
    <property type="term" value="F:peptidoglycan L,D-transpeptidase activity"/>
    <property type="evidence" value="ECO:0007669"/>
    <property type="project" value="TreeGrafter"/>
</dbReference>
<dbReference type="PANTHER" id="PTHR30627:SF2">
    <property type="entry name" value="PEPTIDOGLYCAN D,D-TRANSPEPTIDASE MRDA"/>
    <property type="match status" value="1"/>
</dbReference>
<evidence type="ECO:0000256" key="2">
    <source>
        <dbReference type="ARBA" id="ARBA00004236"/>
    </source>
</evidence>
<protein>
    <submittedName>
        <fullName evidence="14">Penicillin-binding protein A</fullName>
    </submittedName>
</protein>
<dbReference type="GO" id="GO:0071555">
    <property type="term" value="P:cell wall organization"/>
    <property type="evidence" value="ECO:0007669"/>
    <property type="project" value="UniProtKB-KW"/>
</dbReference>
<evidence type="ECO:0000256" key="1">
    <source>
        <dbReference type="ARBA" id="ARBA00004167"/>
    </source>
</evidence>
<feature type="domain" description="Penicillin-binding protein transpeptidase" evidence="12">
    <location>
        <begin position="622"/>
        <end position="936"/>
    </location>
</feature>
<evidence type="ECO:0000313" key="14">
    <source>
        <dbReference type="EMBL" id="SOY30648.1"/>
    </source>
</evidence>
<organism evidence="14 15">
    <name type="scientific">Acetatifactor muris</name>
    <dbReference type="NCBI Taxonomy" id="879566"/>
    <lineage>
        <taxon>Bacteria</taxon>
        <taxon>Bacillati</taxon>
        <taxon>Bacillota</taxon>
        <taxon>Clostridia</taxon>
        <taxon>Lachnospirales</taxon>
        <taxon>Lachnospiraceae</taxon>
        <taxon>Acetatifactor</taxon>
    </lineage>
</organism>
<evidence type="ECO:0000256" key="3">
    <source>
        <dbReference type="ARBA" id="ARBA00007171"/>
    </source>
</evidence>
<evidence type="ECO:0000256" key="10">
    <source>
        <dbReference type="ARBA" id="ARBA00023316"/>
    </source>
</evidence>
<dbReference type="InterPro" id="IPR050515">
    <property type="entry name" value="Beta-lactam/transpept"/>
</dbReference>
<dbReference type="Pfam" id="PF00905">
    <property type="entry name" value="Transpeptidase"/>
    <property type="match status" value="1"/>
</dbReference>
<dbReference type="GO" id="GO:0009252">
    <property type="term" value="P:peptidoglycan biosynthetic process"/>
    <property type="evidence" value="ECO:0007669"/>
    <property type="project" value="UniProtKB-KW"/>
</dbReference>
<evidence type="ECO:0000259" key="12">
    <source>
        <dbReference type="Pfam" id="PF00905"/>
    </source>
</evidence>
<keyword evidence="8 11" id="KW-1133">Transmembrane helix</keyword>
<dbReference type="EMBL" id="OFSM01000018">
    <property type="protein sequence ID" value="SOY30648.1"/>
    <property type="molecule type" value="Genomic_DNA"/>
</dbReference>
<dbReference type="RefSeq" id="WP_103240672.1">
    <property type="nucleotide sequence ID" value="NZ_JANJZD010000018.1"/>
</dbReference>
<dbReference type="SUPFAM" id="SSF56601">
    <property type="entry name" value="beta-lactamase/transpeptidase-like"/>
    <property type="match status" value="1"/>
</dbReference>
<dbReference type="Proteomes" id="UP000236311">
    <property type="component" value="Unassembled WGS sequence"/>
</dbReference>
<evidence type="ECO:0000313" key="15">
    <source>
        <dbReference type="Proteomes" id="UP000236311"/>
    </source>
</evidence>
<dbReference type="OrthoDB" id="9757901at2"/>
<feature type="transmembrane region" description="Helical" evidence="11">
    <location>
        <begin position="12"/>
        <end position="33"/>
    </location>
</feature>
<dbReference type="InterPro" id="IPR001460">
    <property type="entry name" value="PCN-bd_Tpept"/>
</dbReference>
<keyword evidence="6" id="KW-0133">Cell shape</keyword>
<comment type="subcellular location">
    <subcellularLocation>
        <location evidence="2">Cell membrane</location>
    </subcellularLocation>
    <subcellularLocation>
        <location evidence="1">Membrane</location>
        <topology evidence="1">Single-pass membrane protein</topology>
    </subcellularLocation>
</comment>
<keyword evidence="10" id="KW-0961">Cell wall biogenesis/degradation</keyword>
<dbReference type="SUPFAM" id="SSF56519">
    <property type="entry name" value="Penicillin binding protein dimerisation domain"/>
    <property type="match status" value="1"/>
</dbReference>